<dbReference type="InterPro" id="IPR050490">
    <property type="entry name" value="Bact_solute-bd_prot1"/>
</dbReference>
<keyword evidence="7" id="KW-1185">Reference proteome</keyword>
<keyword evidence="2" id="KW-0732">Signal</keyword>
<evidence type="ECO:0000313" key="7">
    <source>
        <dbReference type="Proteomes" id="UP001597362"/>
    </source>
</evidence>
<organism evidence="6 7">
    <name type="scientific">Paenibacillus yanchengensis</name>
    <dbReference type="NCBI Taxonomy" id="2035833"/>
    <lineage>
        <taxon>Bacteria</taxon>
        <taxon>Bacillati</taxon>
        <taxon>Bacillota</taxon>
        <taxon>Bacilli</taxon>
        <taxon>Bacillales</taxon>
        <taxon>Paenibacillaceae</taxon>
        <taxon>Paenibacillus</taxon>
    </lineage>
</organism>
<dbReference type="PANTHER" id="PTHR43649:SF33">
    <property type="entry name" value="POLYGALACTURONAN_RHAMNOGALACTURONAN-BINDING PROTEIN YTCQ"/>
    <property type="match status" value="1"/>
</dbReference>
<dbReference type="InterPro" id="IPR012640">
    <property type="entry name" value="Membr_lipoprot_lipid_attach_CS"/>
</dbReference>
<dbReference type="Pfam" id="PF01547">
    <property type="entry name" value="SBP_bac_1"/>
    <property type="match status" value="1"/>
</dbReference>
<reference evidence="7" key="1">
    <citation type="journal article" date="2019" name="Int. J. Syst. Evol. Microbiol.">
        <title>The Global Catalogue of Microorganisms (GCM) 10K type strain sequencing project: providing services to taxonomists for standard genome sequencing and annotation.</title>
        <authorList>
            <consortium name="The Broad Institute Genomics Platform"/>
            <consortium name="The Broad Institute Genome Sequencing Center for Infectious Disease"/>
            <person name="Wu L."/>
            <person name="Ma J."/>
        </authorList>
    </citation>
    <scope>NUCLEOTIDE SEQUENCE [LARGE SCALE GENOMIC DNA]</scope>
    <source>
        <strain evidence="7">GH52</strain>
    </source>
</reference>
<dbReference type="RefSeq" id="WP_377771237.1">
    <property type="nucleotide sequence ID" value="NZ_JBHUHO010000024.1"/>
</dbReference>
<gene>
    <name evidence="6" type="ORF">ACFSJH_08470</name>
</gene>
<keyword evidence="5" id="KW-0449">Lipoprotein</keyword>
<dbReference type="EMBL" id="JBHUHO010000024">
    <property type="protein sequence ID" value="MFD2115761.1"/>
    <property type="molecule type" value="Genomic_DNA"/>
</dbReference>
<comment type="caution">
    <text evidence="6">The sequence shown here is derived from an EMBL/GenBank/DDBJ whole genome shotgun (WGS) entry which is preliminary data.</text>
</comment>
<evidence type="ECO:0000256" key="4">
    <source>
        <dbReference type="ARBA" id="ARBA00023139"/>
    </source>
</evidence>
<dbReference type="InterPro" id="IPR006059">
    <property type="entry name" value="SBP"/>
</dbReference>
<accession>A0ABW4YJ75</accession>
<name>A0ABW4YJ75_9BACL</name>
<keyword evidence="1" id="KW-1003">Cell membrane</keyword>
<protein>
    <submittedName>
        <fullName evidence="6">ABC transporter substrate-binding protein</fullName>
    </submittedName>
</protein>
<dbReference type="Gene3D" id="3.40.190.10">
    <property type="entry name" value="Periplasmic binding protein-like II"/>
    <property type="match status" value="1"/>
</dbReference>
<evidence type="ECO:0000256" key="3">
    <source>
        <dbReference type="ARBA" id="ARBA00023136"/>
    </source>
</evidence>
<evidence type="ECO:0000313" key="6">
    <source>
        <dbReference type="EMBL" id="MFD2115761.1"/>
    </source>
</evidence>
<dbReference type="PROSITE" id="PS51257">
    <property type="entry name" value="PROKAR_LIPOPROTEIN"/>
    <property type="match status" value="1"/>
</dbReference>
<evidence type="ECO:0000256" key="1">
    <source>
        <dbReference type="ARBA" id="ARBA00022475"/>
    </source>
</evidence>
<dbReference type="Pfam" id="PF08139">
    <property type="entry name" value="LPAM_1"/>
    <property type="match status" value="1"/>
</dbReference>
<keyword evidence="4" id="KW-0564">Palmitate</keyword>
<dbReference type="PANTHER" id="PTHR43649">
    <property type="entry name" value="ARABINOSE-BINDING PROTEIN-RELATED"/>
    <property type="match status" value="1"/>
</dbReference>
<keyword evidence="3" id="KW-0472">Membrane</keyword>
<dbReference type="SUPFAM" id="SSF53850">
    <property type="entry name" value="Periplasmic binding protein-like II"/>
    <property type="match status" value="1"/>
</dbReference>
<sequence>MMRRIFLIIVIILLLAGCTLAPADEKKHVKIIYSTKMKFNEHYGSLTHHFPNVTIEVIEYEPIIGAGTYMGSEYVSYDPQTNDGVMHARDWLVDEFIAFVEQNKPDILYYPAALYFPLYEAGILRDVTDVMSKEEMQTVDHNVKEMLATIGDGNIHAFAETITPNTIYYNKDIFKKMGLEEPQDDMTWEQLLELATVISKLGQEEKVIGLHLPYYSMSELYLQLGKAYGLDWYDDVNKQTLFHHEQWQKLAQLVVEKFKADLITNPEYRGGMFHAEEAAMIVETNRLWEEFRRNPPTFEWDIAAIPMDEASNNRTSFSQIAEVSSVYKHTGQVDVAKQIWVYLNSELAARKKHNVDILRWDIPIRSTILKDVTKNMAAYYTNIPYLSADEGLPRSKKAAVRNYIDKQFSLMITNELPLEEAIKQWDMELLPIIAKEE</sequence>
<dbReference type="Proteomes" id="UP001597362">
    <property type="component" value="Unassembled WGS sequence"/>
</dbReference>
<evidence type="ECO:0000256" key="5">
    <source>
        <dbReference type="ARBA" id="ARBA00023288"/>
    </source>
</evidence>
<evidence type="ECO:0000256" key="2">
    <source>
        <dbReference type="ARBA" id="ARBA00022729"/>
    </source>
</evidence>
<proteinExistence type="predicted"/>